<keyword evidence="5 7" id="KW-1133">Transmembrane helix</keyword>
<dbReference type="GO" id="GO:0005886">
    <property type="term" value="C:plasma membrane"/>
    <property type="evidence" value="ECO:0007669"/>
    <property type="project" value="UniProtKB-SubCell"/>
</dbReference>
<dbReference type="Pfam" id="PF05552">
    <property type="entry name" value="MS_channel_1st_1"/>
    <property type="match status" value="1"/>
</dbReference>
<name>A0A0A2EQB2_PORCN</name>
<feature type="transmembrane region" description="Helical" evidence="7">
    <location>
        <begin position="61"/>
        <end position="83"/>
    </location>
</feature>
<dbReference type="SUPFAM" id="SSF82689">
    <property type="entry name" value="Mechanosensitive channel protein MscS (YggB), C-terminal domain"/>
    <property type="match status" value="1"/>
</dbReference>
<evidence type="ECO:0000256" key="1">
    <source>
        <dbReference type="ARBA" id="ARBA00004651"/>
    </source>
</evidence>
<evidence type="ECO:0000256" key="4">
    <source>
        <dbReference type="ARBA" id="ARBA00022692"/>
    </source>
</evidence>
<dbReference type="eggNOG" id="COG0668">
    <property type="taxonomic scope" value="Bacteria"/>
</dbReference>
<feature type="domain" description="Mechanosensitive ion channel MscS C-terminal" evidence="9">
    <location>
        <begin position="183"/>
        <end position="264"/>
    </location>
</feature>
<protein>
    <recommendedName>
        <fullName evidence="12">Small conductance mechanosensitive channel</fullName>
    </recommendedName>
</protein>
<evidence type="ECO:0008006" key="12">
    <source>
        <dbReference type="Google" id="ProtNLM"/>
    </source>
</evidence>
<comment type="subcellular location">
    <subcellularLocation>
        <location evidence="1">Cell membrane</location>
        <topology evidence="1">Multi-pass membrane protein</topology>
    </subcellularLocation>
</comment>
<dbReference type="InterPro" id="IPR008910">
    <property type="entry name" value="MSC_TM_helix"/>
</dbReference>
<sequence>MDSINLSNTEALFSKWGKIALDFGIKVLLAIVIFIVGRWLINIVVKWINKILTHRDVDKGVISFITSGARITLLILLGVSILSKIGFEAVSFAALLASMGLAIGMALSNDLKNLAGGLVLLITRPIRVGDVVEAQNLLGTVSEIRIFHTILITPDNKKIFIPNGVMSSGAIINYSMSATRRIDRSVSIEYGDDFERARPVIEALIKSDSRILSDPAPLILLDRLNSSSVDILVRFWVPSEHYWDVTWDFNKRVYAEFNKQGISFPFPTVTVKK</sequence>
<dbReference type="STRING" id="36874.HQ34_07825"/>
<gene>
    <name evidence="10" type="ORF">HQ35_10125</name>
</gene>
<dbReference type="PANTHER" id="PTHR30221:SF1">
    <property type="entry name" value="SMALL-CONDUCTANCE MECHANOSENSITIVE CHANNEL"/>
    <property type="match status" value="1"/>
</dbReference>
<dbReference type="Pfam" id="PF21082">
    <property type="entry name" value="MS_channel_3rd"/>
    <property type="match status" value="1"/>
</dbReference>
<dbReference type="InterPro" id="IPR049278">
    <property type="entry name" value="MS_channel_C"/>
</dbReference>
<dbReference type="InterPro" id="IPR023408">
    <property type="entry name" value="MscS_beta-dom_sf"/>
</dbReference>
<feature type="transmembrane region" description="Helical" evidence="7">
    <location>
        <begin position="89"/>
        <end position="107"/>
    </location>
</feature>
<comment type="caution">
    <text evidence="10">The sequence shown here is derived from an EMBL/GenBank/DDBJ whole genome shotgun (WGS) entry which is preliminary data.</text>
</comment>
<dbReference type="EMBL" id="JQJD01000060">
    <property type="protein sequence ID" value="KGN78559.1"/>
    <property type="molecule type" value="Genomic_DNA"/>
</dbReference>
<dbReference type="OrthoDB" id="9809206at2"/>
<dbReference type="Pfam" id="PF00924">
    <property type="entry name" value="MS_channel_2nd"/>
    <property type="match status" value="1"/>
</dbReference>
<keyword evidence="4 7" id="KW-0812">Transmembrane</keyword>
<evidence type="ECO:0000259" key="8">
    <source>
        <dbReference type="Pfam" id="PF00924"/>
    </source>
</evidence>
<dbReference type="InterPro" id="IPR010920">
    <property type="entry name" value="LSM_dom_sf"/>
</dbReference>
<feature type="transmembrane region" description="Helical" evidence="7">
    <location>
        <begin position="20"/>
        <end position="41"/>
    </location>
</feature>
<dbReference type="InterPro" id="IPR045275">
    <property type="entry name" value="MscS_archaea/bacteria_type"/>
</dbReference>
<evidence type="ECO:0000256" key="5">
    <source>
        <dbReference type="ARBA" id="ARBA00022989"/>
    </source>
</evidence>
<keyword evidence="3" id="KW-1003">Cell membrane</keyword>
<evidence type="ECO:0000313" key="11">
    <source>
        <dbReference type="Proteomes" id="UP000030125"/>
    </source>
</evidence>
<dbReference type="SUPFAM" id="SSF82861">
    <property type="entry name" value="Mechanosensitive channel protein MscS (YggB), transmembrane region"/>
    <property type="match status" value="1"/>
</dbReference>
<keyword evidence="6 7" id="KW-0472">Membrane</keyword>
<dbReference type="AlphaFoldDB" id="A0A0A2EQB2"/>
<dbReference type="PANTHER" id="PTHR30221">
    <property type="entry name" value="SMALL-CONDUCTANCE MECHANOSENSITIVE CHANNEL"/>
    <property type="match status" value="1"/>
</dbReference>
<organism evidence="10 11">
    <name type="scientific">Porphyromonas cangingivalis</name>
    <dbReference type="NCBI Taxonomy" id="36874"/>
    <lineage>
        <taxon>Bacteria</taxon>
        <taxon>Pseudomonadati</taxon>
        <taxon>Bacteroidota</taxon>
        <taxon>Bacteroidia</taxon>
        <taxon>Bacteroidales</taxon>
        <taxon>Porphyromonadaceae</taxon>
        <taxon>Porphyromonas</taxon>
    </lineage>
</organism>
<reference evidence="10 11" key="1">
    <citation type="submission" date="2014-08" db="EMBL/GenBank/DDBJ databases">
        <title>Porphyromonas cangingivalis strain:COT-109_OH1386 Genome sequencing.</title>
        <authorList>
            <person name="Wallis C."/>
            <person name="Deusch O."/>
            <person name="O'Flynn C."/>
            <person name="Davis I."/>
            <person name="Jospin G."/>
            <person name="Darling A.E."/>
            <person name="Coil D.A."/>
            <person name="Alexiev A."/>
            <person name="Horsfall A."/>
            <person name="Kirkwood N."/>
            <person name="Harris S."/>
            <person name="Eisen J.A."/>
        </authorList>
    </citation>
    <scope>NUCLEOTIDE SEQUENCE [LARGE SCALE GENOMIC DNA]</scope>
    <source>
        <strain evidence="11">COT-109 OH1386</strain>
    </source>
</reference>
<dbReference type="InterPro" id="IPR006686">
    <property type="entry name" value="MscS_channel_CS"/>
</dbReference>
<evidence type="ECO:0000256" key="7">
    <source>
        <dbReference type="SAM" id="Phobius"/>
    </source>
</evidence>
<feature type="domain" description="Mechanosensitive ion channel MscS" evidence="8">
    <location>
        <begin position="111"/>
        <end position="175"/>
    </location>
</feature>
<evidence type="ECO:0000256" key="3">
    <source>
        <dbReference type="ARBA" id="ARBA00022475"/>
    </source>
</evidence>
<dbReference type="RefSeq" id="WP_036852869.1">
    <property type="nucleotide sequence ID" value="NZ_JQJD01000060.1"/>
</dbReference>
<dbReference type="Proteomes" id="UP000030125">
    <property type="component" value="Unassembled WGS sequence"/>
</dbReference>
<dbReference type="InterPro" id="IPR011066">
    <property type="entry name" value="MscS_channel_C_sf"/>
</dbReference>
<keyword evidence="11" id="KW-1185">Reference proteome</keyword>
<dbReference type="Gene3D" id="1.10.287.1260">
    <property type="match status" value="1"/>
</dbReference>
<dbReference type="SUPFAM" id="SSF50182">
    <property type="entry name" value="Sm-like ribonucleoproteins"/>
    <property type="match status" value="1"/>
</dbReference>
<dbReference type="GO" id="GO:0008381">
    <property type="term" value="F:mechanosensitive monoatomic ion channel activity"/>
    <property type="evidence" value="ECO:0007669"/>
    <property type="project" value="InterPro"/>
</dbReference>
<evidence type="ECO:0000256" key="2">
    <source>
        <dbReference type="ARBA" id="ARBA00008017"/>
    </source>
</evidence>
<evidence type="ECO:0000313" key="10">
    <source>
        <dbReference type="EMBL" id="KGN78559.1"/>
    </source>
</evidence>
<proteinExistence type="inferred from homology"/>
<comment type="similarity">
    <text evidence="2">Belongs to the MscS (TC 1.A.23) family.</text>
</comment>
<accession>A0A0A2EQB2</accession>
<dbReference type="InterPro" id="IPR006685">
    <property type="entry name" value="MscS_channel_2nd"/>
</dbReference>
<evidence type="ECO:0000259" key="9">
    <source>
        <dbReference type="Pfam" id="PF21082"/>
    </source>
</evidence>
<dbReference type="InterPro" id="IPR011014">
    <property type="entry name" value="MscS_channel_TM-2"/>
</dbReference>
<evidence type="ECO:0000256" key="6">
    <source>
        <dbReference type="ARBA" id="ARBA00023136"/>
    </source>
</evidence>
<dbReference type="PROSITE" id="PS01246">
    <property type="entry name" value="UPF0003"/>
    <property type="match status" value="1"/>
</dbReference>
<dbReference type="Gene3D" id="2.30.30.60">
    <property type="match status" value="1"/>
</dbReference>
<dbReference type="Gene3D" id="3.30.70.100">
    <property type="match status" value="1"/>
</dbReference>